<dbReference type="InterPro" id="IPR003753">
    <property type="entry name" value="Exonuc_VII_L"/>
</dbReference>
<evidence type="ECO:0000259" key="8">
    <source>
        <dbReference type="Pfam" id="PF13742"/>
    </source>
</evidence>
<dbReference type="PANTHER" id="PTHR30008">
    <property type="entry name" value="EXODEOXYRIBONUCLEASE 7 LARGE SUBUNIT"/>
    <property type="match status" value="1"/>
</dbReference>
<evidence type="ECO:0000256" key="1">
    <source>
        <dbReference type="ARBA" id="ARBA00022490"/>
    </source>
</evidence>
<evidence type="ECO:0000256" key="2">
    <source>
        <dbReference type="ARBA" id="ARBA00022722"/>
    </source>
</evidence>
<evidence type="ECO:0000256" key="5">
    <source>
        <dbReference type="HAMAP-Rule" id="MF_00378"/>
    </source>
</evidence>
<dbReference type="OrthoDB" id="9802795at2"/>
<dbReference type="GO" id="GO:0005737">
    <property type="term" value="C:cytoplasm"/>
    <property type="evidence" value="ECO:0007669"/>
    <property type="project" value="UniProtKB-SubCell"/>
</dbReference>
<comment type="function">
    <text evidence="5">Bidirectionally degrades single-stranded DNA into large acid-insoluble oligonucleotides, which are then degraded further into small acid-soluble oligonucleotides.</text>
</comment>
<dbReference type="Proteomes" id="UP000295531">
    <property type="component" value="Unassembled WGS sequence"/>
</dbReference>
<organism evidence="9 10">
    <name type="scientific">Idiomarina aquatica</name>
    <dbReference type="NCBI Taxonomy" id="1327752"/>
    <lineage>
        <taxon>Bacteria</taxon>
        <taxon>Pseudomonadati</taxon>
        <taxon>Pseudomonadota</taxon>
        <taxon>Gammaproteobacteria</taxon>
        <taxon>Alteromonadales</taxon>
        <taxon>Idiomarinaceae</taxon>
        <taxon>Idiomarina</taxon>
    </lineage>
</organism>
<protein>
    <recommendedName>
        <fullName evidence="5">Exodeoxyribonuclease 7 large subunit</fullName>
        <ecNumber evidence="5">3.1.11.6</ecNumber>
    </recommendedName>
    <alternativeName>
        <fullName evidence="5">Exodeoxyribonuclease VII large subunit</fullName>
        <shortName evidence="5">Exonuclease VII large subunit</shortName>
    </alternativeName>
</protein>
<evidence type="ECO:0000313" key="9">
    <source>
        <dbReference type="EMBL" id="TDP40180.1"/>
    </source>
</evidence>
<comment type="catalytic activity">
    <reaction evidence="5 6">
        <text>Exonucleolytic cleavage in either 5'- to 3'- or 3'- to 5'-direction to yield nucleoside 5'-phosphates.</text>
        <dbReference type="EC" id="3.1.11.6"/>
    </reaction>
</comment>
<keyword evidence="1 5" id="KW-0963">Cytoplasm</keyword>
<accession>A0A4V3CQ09</accession>
<proteinExistence type="inferred from homology"/>
<dbReference type="NCBIfam" id="TIGR00237">
    <property type="entry name" value="xseA"/>
    <property type="match status" value="1"/>
</dbReference>
<keyword evidence="10" id="KW-1185">Reference proteome</keyword>
<dbReference type="GO" id="GO:0009318">
    <property type="term" value="C:exodeoxyribonuclease VII complex"/>
    <property type="evidence" value="ECO:0007669"/>
    <property type="project" value="UniProtKB-UniRule"/>
</dbReference>
<dbReference type="GO" id="GO:0006308">
    <property type="term" value="P:DNA catabolic process"/>
    <property type="evidence" value="ECO:0007669"/>
    <property type="project" value="UniProtKB-UniRule"/>
</dbReference>
<gene>
    <name evidence="5" type="primary">xseA</name>
    <name evidence="9" type="ORF">DEU29_10280</name>
</gene>
<dbReference type="RefSeq" id="WP_133538820.1">
    <property type="nucleotide sequence ID" value="NZ_SNXI01000002.1"/>
</dbReference>
<dbReference type="PANTHER" id="PTHR30008:SF0">
    <property type="entry name" value="EXODEOXYRIBONUCLEASE 7 LARGE SUBUNIT"/>
    <property type="match status" value="1"/>
</dbReference>
<dbReference type="HAMAP" id="MF_00378">
    <property type="entry name" value="Exonuc_7_L"/>
    <property type="match status" value="1"/>
</dbReference>
<comment type="subunit">
    <text evidence="5">Heterooligomer composed of large and small subunits.</text>
</comment>
<dbReference type="Pfam" id="PF13742">
    <property type="entry name" value="tRNA_anti_2"/>
    <property type="match status" value="1"/>
</dbReference>
<sequence length="437" mass="49524">MDIYSVSKLNNDIRAALEQQFGNVWLVGEVSNFAAPGSGHWYFTLKDDKAQIRCAMFRGNNQRAKIRPQNGVQVLVRARVTVYAPRGDYQLIVEHIEDAGQGLLQQQFEQLKAKLSAEGLFANERKRPLPESIRRVGVVTSPTGAAIQDILAVIKRRDPQLEVIIYPSSVQGEAAIPQLKHMLQSAFNRNEVDVLIVGRGGGSIEDLWCFNDEGVARMLIDAPMPVISAVGHEIDFTICDFIADLRAPTPSAAAEVVSKDRSQSREQLRALHQRLMLAQQRKITQSQQQFRHLQIRLQQQHPQRQLQQQAQRADELQARATRAMQSQLQRLLQRESYFQSRLQALHPQKDLARYQSRLSDLQQRLSPAITRLLKQKTEQQRSIFQALNIVSPLNTLERGYAIVRDEQGKVIRDSQQAPAGTELNIRLAKGELKARTE</sequence>
<keyword evidence="4 5" id="KW-0269">Exonuclease</keyword>
<evidence type="ECO:0000313" key="10">
    <source>
        <dbReference type="Proteomes" id="UP000295531"/>
    </source>
</evidence>
<dbReference type="EMBL" id="SNXI01000002">
    <property type="protein sequence ID" value="TDP40180.1"/>
    <property type="molecule type" value="Genomic_DNA"/>
</dbReference>
<keyword evidence="3 5" id="KW-0378">Hydrolase</keyword>
<evidence type="ECO:0000259" key="7">
    <source>
        <dbReference type="Pfam" id="PF02601"/>
    </source>
</evidence>
<dbReference type="EC" id="3.1.11.6" evidence="5"/>
<comment type="subcellular location">
    <subcellularLocation>
        <location evidence="5 6">Cytoplasm</location>
    </subcellularLocation>
</comment>
<evidence type="ECO:0000256" key="3">
    <source>
        <dbReference type="ARBA" id="ARBA00022801"/>
    </source>
</evidence>
<name>A0A4V3CQ09_9GAMM</name>
<feature type="domain" description="Exonuclease VII large subunit C-terminal" evidence="7">
    <location>
        <begin position="120"/>
        <end position="434"/>
    </location>
</feature>
<dbReference type="AlphaFoldDB" id="A0A4V3CQ09"/>
<reference evidence="9 10" key="1">
    <citation type="submission" date="2019-03" db="EMBL/GenBank/DDBJ databases">
        <title>Freshwater and sediment microbial communities from various areas in North America, analyzing microbe dynamics in response to fracking.</title>
        <authorList>
            <person name="Lamendella R."/>
        </authorList>
    </citation>
    <scope>NUCLEOTIDE SEQUENCE [LARGE SCALE GENOMIC DNA]</scope>
    <source>
        <strain evidence="9 10">18_TX</strain>
    </source>
</reference>
<dbReference type="InterPro" id="IPR020579">
    <property type="entry name" value="Exonuc_VII_lsu_C"/>
</dbReference>
<dbReference type="InterPro" id="IPR025824">
    <property type="entry name" value="OB-fold_nuc-bd_dom"/>
</dbReference>
<dbReference type="CDD" id="cd04489">
    <property type="entry name" value="ExoVII_LU_OBF"/>
    <property type="match status" value="1"/>
</dbReference>
<dbReference type="GO" id="GO:0008855">
    <property type="term" value="F:exodeoxyribonuclease VII activity"/>
    <property type="evidence" value="ECO:0007669"/>
    <property type="project" value="UniProtKB-UniRule"/>
</dbReference>
<comment type="similarity">
    <text evidence="5 6">Belongs to the XseA family.</text>
</comment>
<keyword evidence="2 5" id="KW-0540">Nuclease</keyword>
<feature type="domain" description="OB-fold nucleic acid binding" evidence="8">
    <location>
        <begin position="4"/>
        <end position="97"/>
    </location>
</feature>
<evidence type="ECO:0000256" key="6">
    <source>
        <dbReference type="RuleBase" id="RU004355"/>
    </source>
</evidence>
<comment type="caution">
    <text evidence="9">The sequence shown here is derived from an EMBL/GenBank/DDBJ whole genome shotgun (WGS) entry which is preliminary data.</text>
</comment>
<evidence type="ECO:0000256" key="4">
    <source>
        <dbReference type="ARBA" id="ARBA00022839"/>
    </source>
</evidence>
<dbReference type="Pfam" id="PF02601">
    <property type="entry name" value="Exonuc_VII_L"/>
    <property type="match status" value="1"/>
</dbReference>
<dbReference type="GO" id="GO:0003676">
    <property type="term" value="F:nucleic acid binding"/>
    <property type="evidence" value="ECO:0007669"/>
    <property type="project" value="InterPro"/>
</dbReference>